<dbReference type="NCBIfam" id="TIGR02093">
    <property type="entry name" value="P_ylase"/>
    <property type="match status" value="1"/>
</dbReference>
<evidence type="ECO:0000256" key="1">
    <source>
        <dbReference type="ARBA" id="ARBA00001275"/>
    </source>
</evidence>
<organism evidence="12 13">
    <name type="scientific">Dolosicoccus paucivorans</name>
    <dbReference type="NCBI Taxonomy" id="84521"/>
    <lineage>
        <taxon>Bacteria</taxon>
        <taxon>Bacillati</taxon>
        <taxon>Bacillota</taxon>
        <taxon>Bacilli</taxon>
        <taxon>Lactobacillales</taxon>
        <taxon>Aerococcaceae</taxon>
        <taxon>Dolosicoccus</taxon>
    </lineage>
</organism>
<accession>A0A2N6SLS6</accession>
<name>A0A2N6SLS6_9LACT</name>
<dbReference type="Gene3D" id="3.40.50.2000">
    <property type="entry name" value="Glycogen Phosphorylase B"/>
    <property type="match status" value="2"/>
</dbReference>
<dbReference type="Pfam" id="PF00343">
    <property type="entry name" value="Phosphorylase"/>
    <property type="match status" value="1"/>
</dbReference>
<dbReference type="AlphaFoldDB" id="A0A2N6SLS6"/>
<dbReference type="EMBL" id="PNHE01000029">
    <property type="protein sequence ID" value="PMC58028.1"/>
    <property type="molecule type" value="Genomic_DNA"/>
</dbReference>
<evidence type="ECO:0000256" key="11">
    <source>
        <dbReference type="RuleBase" id="RU000587"/>
    </source>
</evidence>
<evidence type="ECO:0000256" key="3">
    <source>
        <dbReference type="ARBA" id="ARBA00006047"/>
    </source>
</evidence>
<comment type="caution">
    <text evidence="12">The sequence shown here is derived from an EMBL/GenBank/DDBJ whole genome shotgun (WGS) entry which is preliminary data.</text>
</comment>
<keyword evidence="6 11" id="KW-0808">Transferase</keyword>
<dbReference type="Proteomes" id="UP000235682">
    <property type="component" value="Unassembled WGS sequence"/>
</dbReference>
<evidence type="ECO:0000256" key="2">
    <source>
        <dbReference type="ARBA" id="ARBA00001933"/>
    </source>
</evidence>
<dbReference type="PANTHER" id="PTHR11468:SF3">
    <property type="entry name" value="GLYCOGEN PHOSPHORYLASE, LIVER FORM"/>
    <property type="match status" value="1"/>
</dbReference>
<keyword evidence="13" id="KW-1185">Reference proteome</keyword>
<evidence type="ECO:0000256" key="10">
    <source>
        <dbReference type="PIRSR" id="PIRSR000460-1"/>
    </source>
</evidence>
<evidence type="ECO:0000313" key="12">
    <source>
        <dbReference type="EMBL" id="PMC58028.1"/>
    </source>
</evidence>
<dbReference type="SUPFAM" id="SSF53756">
    <property type="entry name" value="UDP-Glycosyltransferase/glycogen phosphorylase"/>
    <property type="match status" value="1"/>
</dbReference>
<keyword evidence="7 10" id="KW-0663">Pyridoxal phosphate</keyword>
<evidence type="ECO:0000256" key="8">
    <source>
        <dbReference type="ARBA" id="ARBA00023277"/>
    </source>
</evidence>
<dbReference type="InterPro" id="IPR000811">
    <property type="entry name" value="Glyco_trans_35"/>
</dbReference>
<dbReference type="GO" id="GO:0005737">
    <property type="term" value="C:cytoplasm"/>
    <property type="evidence" value="ECO:0007669"/>
    <property type="project" value="TreeGrafter"/>
</dbReference>
<keyword evidence="5 11" id="KW-0328">Glycosyltransferase</keyword>
<dbReference type="OrthoDB" id="9760804at2"/>
<dbReference type="FunFam" id="3.40.50.2000:FF:000003">
    <property type="entry name" value="Alpha-1,4 glucan phosphorylase"/>
    <property type="match status" value="1"/>
</dbReference>
<dbReference type="EC" id="2.4.1.1" evidence="11"/>
<sequence>MGQLEDIMQREFDQSIKESSDQELYKGLLDLIQEVGGNLPTNDAKKKVYYVSAEFLIGKLLSNNLLNLGLYDEVEKELNAVGKSIADVEQAELEPSLGNGGLGRLAACFLDSMASLGINGDGVGLNYHFGLFKQLISDYQQAAVPDEWLTQETWLNKSSIQFEVPFRDFTLTSTLYDIDVYGYDQNKKNRLRLFDLDSVSADIIEPNSIFFDKTNIKENLTLFLYPDDSDHQGLLLRIYQQYFMVSNAAQLILQEAKERGSNLRDLADYAVIQINDTHPAFIIPELIRLLTTQHGLTFEEAVEVVKSTVAFTNHTILAEALEKWPMADIDMLMPEIAGIIRQLDQHVRAEFPDSPEIFIIDQNDVAHMASMAIHFGFSTNGVAALHTQILKTSELSHFYKHYPERFNNKTNGITFRRWIMNCNPELAELFDELLGEGWRKDHDLRGLLKYEDDKEIHARLAELKQHNKVTLKKRLEKDQGTVINENSIIDIQIKRFHEYKRQQMLMLYIVHKYFDIKKGNIPATPITILFGGKAAPAYTIAQDIMHTISLLSKLIEEDPDVSPHFQVVMVENYNVSKAEVLIPAADISEQISLASKEASGTGNMKFMLNGALTICTFDGANVEIAERVGGDNIYTFGRSSQDIVELYNTNGYRPQDYYSRPRIKPLVDFIVSDEMKKHGNHERLHHLHNDILSKDYFMALIDLEEFIDVKEYMYEQYEDQDKWMKQVVNNIAHAGFFSSDRTISDYNEDIWHLESDHSINMR</sequence>
<comment type="cofactor">
    <cofactor evidence="2 11">
        <name>pyridoxal 5'-phosphate</name>
        <dbReference type="ChEBI" id="CHEBI:597326"/>
    </cofactor>
</comment>
<keyword evidence="4" id="KW-0021">Allosteric enzyme</keyword>
<gene>
    <name evidence="12" type="ORF">CJ205_06575</name>
</gene>
<dbReference type="PIRSF" id="PIRSF000460">
    <property type="entry name" value="Pprylas_GlgP"/>
    <property type="match status" value="1"/>
</dbReference>
<evidence type="ECO:0000256" key="6">
    <source>
        <dbReference type="ARBA" id="ARBA00022679"/>
    </source>
</evidence>
<dbReference type="GO" id="GO:0030170">
    <property type="term" value="F:pyridoxal phosphate binding"/>
    <property type="evidence" value="ECO:0007669"/>
    <property type="project" value="InterPro"/>
</dbReference>
<comment type="similarity">
    <text evidence="3 11">Belongs to the glycogen phosphorylase family.</text>
</comment>
<dbReference type="PROSITE" id="PS00102">
    <property type="entry name" value="PHOSPHORYLASE"/>
    <property type="match status" value="1"/>
</dbReference>
<dbReference type="GO" id="GO:0005980">
    <property type="term" value="P:glycogen catabolic process"/>
    <property type="evidence" value="ECO:0007669"/>
    <property type="project" value="TreeGrafter"/>
</dbReference>
<evidence type="ECO:0000256" key="9">
    <source>
        <dbReference type="ARBA" id="ARBA00025174"/>
    </source>
</evidence>
<comment type="catalytic activity">
    <reaction evidence="1 11">
        <text>[(1-&gt;4)-alpha-D-glucosyl](n) + phosphate = [(1-&gt;4)-alpha-D-glucosyl](n-1) + alpha-D-glucose 1-phosphate</text>
        <dbReference type="Rhea" id="RHEA:41732"/>
        <dbReference type="Rhea" id="RHEA-COMP:9584"/>
        <dbReference type="Rhea" id="RHEA-COMP:9586"/>
        <dbReference type="ChEBI" id="CHEBI:15444"/>
        <dbReference type="ChEBI" id="CHEBI:43474"/>
        <dbReference type="ChEBI" id="CHEBI:58601"/>
        <dbReference type="EC" id="2.4.1.1"/>
    </reaction>
</comment>
<evidence type="ECO:0000256" key="7">
    <source>
        <dbReference type="ARBA" id="ARBA00022898"/>
    </source>
</evidence>
<proteinExistence type="inferred from homology"/>
<dbReference type="InterPro" id="IPR035090">
    <property type="entry name" value="Pyridoxal_P_attach_site"/>
</dbReference>
<dbReference type="GO" id="GO:0008184">
    <property type="term" value="F:glycogen phosphorylase activity"/>
    <property type="evidence" value="ECO:0007669"/>
    <property type="project" value="InterPro"/>
</dbReference>
<comment type="function">
    <text evidence="11">Allosteric enzyme that catalyzes the rate-limiting step in glycogen catabolism, the phosphorolytic cleavage of glycogen to produce glucose-1-phosphate, and plays a central role in maintaining cellular and organismal glucose homeostasis.</text>
</comment>
<dbReference type="STRING" id="84521.SAMN04487994_10266"/>
<dbReference type="PANTHER" id="PTHR11468">
    <property type="entry name" value="GLYCOGEN PHOSPHORYLASE"/>
    <property type="match status" value="1"/>
</dbReference>
<evidence type="ECO:0000256" key="5">
    <source>
        <dbReference type="ARBA" id="ARBA00022676"/>
    </source>
</evidence>
<dbReference type="RefSeq" id="WP_102227955.1">
    <property type="nucleotide sequence ID" value="NZ_PNFY01000028.1"/>
</dbReference>
<comment type="function">
    <text evidence="9">Phosphorylase is an important allosteric enzyme in carbohydrate metabolism. Enzymes from different sources differ in their regulatory mechanisms and in their natural substrates. However, all known phosphorylases share catalytic and structural properties.</text>
</comment>
<keyword evidence="8 11" id="KW-0119">Carbohydrate metabolism</keyword>
<dbReference type="InterPro" id="IPR011833">
    <property type="entry name" value="Glycg_phsphrylas"/>
</dbReference>
<evidence type="ECO:0000313" key="13">
    <source>
        <dbReference type="Proteomes" id="UP000235682"/>
    </source>
</evidence>
<feature type="modified residue" description="N6-(pyridoxal phosphate)lysine" evidence="10">
    <location>
        <position position="605"/>
    </location>
</feature>
<evidence type="ECO:0000256" key="4">
    <source>
        <dbReference type="ARBA" id="ARBA00022533"/>
    </source>
</evidence>
<reference evidence="12 13" key="1">
    <citation type="submission" date="2017-09" db="EMBL/GenBank/DDBJ databases">
        <title>Bacterial strain isolated from the female urinary microbiota.</title>
        <authorList>
            <person name="Thomas-White K."/>
            <person name="Kumar N."/>
            <person name="Forster S."/>
            <person name="Putonti C."/>
            <person name="Lawley T."/>
            <person name="Wolfe A.J."/>
        </authorList>
    </citation>
    <scope>NUCLEOTIDE SEQUENCE [LARGE SCALE GENOMIC DNA]</scope>
    <source>
        <strain evidence="12 13">UMB0852</strain>
    </source>
</reference>
<protein>
    <recommendedName>
        <fullName evidence="11">Alpha-1,4 glucan phosphorylase</fullName>
        <ecNumber evidence="11">2.4.1.1</ecNumber>
    </recommendedName>
</protein>